<dbReference type="AlphaFoldDB" id="A0A421BP48"/>
<evidence type="ECO:0000256" key="1">
    <source>
        <dbReference type="SAM" id="Phobius"/>
    </source>
</evidence>
<accession>A0A421BP48</accession>
<feature type="transmembrane region" description="Helical" evidence="1">
    <location>
        <begin position="68"/>
        <end position="86"/>
    </location>
</feature>
<comment type="caution">
    <text evidence="2">The sequence shown here is derived from an EMBL/GenBank/DDBJ whole genome shotgun (WGS) entry which is preliminary data.</text>
</comment>
<sequence length="141" mass="15509">MDFQTAVRSSLTKYATFSGRAARSEYWWFVLFAFLGQIVLSIVDSMLFGTGRFMHGPGYASWVSNGGPLSTIFTLAILVPMIAVGVRRLHDLDKSGWWLLIAFIPLIGGLILLFFFVQPSQPGTNRFGPQPGNTPPPVPMG</sequence>
<organism evidence="2 3">
    <name type="scientific">Paenirhodobacter hankyongi</name>
    <dbReference type="NCBI Taxonomy" id="2294033"/>
    <lineage>
        <taxon>Bacteria</taxon>
        <taxon>Pseudomonadati</taxon>
        <taxon>Pseudomonadota</taxon>
        <taxon>Alphaproteobacteria</taxon>
        <taxon>Rhodobacterales</taxon>
        <taxon>Rhodobacter group</taxon>
        <taxon>Paenirhodobacter</taxon>
    </lineage>
</organism>
<reference evidence="2 3" key="1">
    <citation type="submission" date="2018-10" db="EMBL/GenBank/DDBJ databases">
        <title>Rhodobacter sp . BO-81.</title>
        <authorList>
            <person name="Im W.T."/>
        </authorList>
    </citation>
    <scope>NUCLEOTIDE SEQUENCE [LARGE SCALE GENOMIC DNA]</scope>
    <source>
        <strain evidence="2 3">BO-81</strain>
    </source>
</reference>
<protein>
    <submittedName>
        <fullName evidence="2">DUF805 domain-containing protein</fullName>
    </submittedName>
</protein>
<proteinExistence type="predicted"/>
<dbReference type="Pfam" id="PF05656">
    <property type="entry name" value="DUF805"/>
    <property type="match status" value="1"/>
</dbReference>
<gene>
    <name evidence="2" type="ORF">DYS74_10225</name>
</gene>
<keyword evidence="1" id="KW-0472">Membrane</keyword>
<evidence type="ECO:0000313" key="2">
    <source>
        <dbReference type="EMBL" id="RLL64697.1"/>
    </source>
</evidence>
<dbReference type="InterPro" id="IPR008523">
    <property type="entry name" value="DUF805"/>
</dbReference>
<dbReference type="PANTHER" id="PTHR34980">
    <property type="entry name" value="INNER MEMBRANE PROTEIN-RELATED-RELATED"/>
    <property type="match status" value="1"/>
</dbReference>
<dbReference type="RefSeq" id="WP_121533482.1">
    <property type="nucleotide sequence ID" value="NZ_RCHI01000008.1"/>
</dbReference>
<keyword evidence="1" id="KW-0812">Transmembrane</keyword>
<feature type="transmembrane region" description="Helical" evidence="1">
    <location>
        <begin position="98"/>
        <end position="117"/>
    </location>
</feature>
<evidence type="ECO:0000313" key="3">
    <source>
        <dbReference type="Proteomes" id="UP000279673"/>
    </source>
</evidence>
<name>A0A421BP48_9RHOB</name>
<feature type="transmembrane region" description="Helical" evidence="1">
    <location>
        <begin position="26"/>
        <end position="48"/>
    </location>
</feature>
<dbReference type="PANTHER" id="PTHR34980:SF2">
    <property type="entry name" value="INNER MEMBRANE PROTEIN YHAH-RELATED"/>
    <property type="match status" value="1"/>
</dbReference>
<dbReference type="EMBL" id="RCHI01000008">
    <property type="protein sequence ID" value="RLL64697.1"/>
    <property type="molecule type" value="Genomic_DNA"/>
</dbReference>
<keyword evidence="1" id="KW-1133">Transmembrane helix</keyword>
<dbReference type="Proteomes" id="UP000279673">
    <property type="component" value="Unassembled WGS sequence"/>
</dbReference>
<keyword evidence="3" id="KW-1185">Reference proteome</keyword>
<dbReference type="GO" id="GO:0005886">
    <property type="term" value="C:plasma membrane"/>
    <property type="evidence" value="ECO:0007669"/>
    <property type="project" value="TreeGrafter"/>
</dbReference>